<dbReference type="CDD" id="cd06127">
    <property type="entry name" value="DEDDh"/>
    <property type="match status" value="1"/>
</dbReference>
<dbReference type="GO" id="GO:0005829">
    <property type="term" value="C:cytosol"/>
    <property type="evidence" value="ECO:0007669"/>
    <property type="project" value="TreeGrafter"/>
</dbReference>
<dbReference type="EMBL" id="CP042382">
    <property type="protein sequence ID" value="QEA39519.1"/>
    <property type="molecule type" value="Genomic_DNA"/>
</dbReference>
<dbReference type="KEGG" id="paur:FGL86_10825"/>
<name>A0A5B8SQU5_9GAMM</name>
<dbReference type="NCBIfam" id="NF006602">
    <property type="entry name" value="PRK09146.1"/>
    <property type="match status" value="1"/>
</dbReference>
<keyword evidence="2" id="KW-0378">Hydrolase</keyword>
<dbReference type="GO" id="GO:0006259">
    <property type="term" value="P:DNA metabolic process"/>
    <property type="evidence" value="ECO:0007669"/>
    <property type="project" value="UniProtKB-ARBA"/>
</dbReference>
<organism evidence="5 6">
    <name type="scientific">Pistricoccus aurantiacus</name>
    <dbReference type="NCBI Taxonomy" id="1883414"/>
    <lineage>
        <taxon>Bacteria</taxon>
        <taxon>Pseudomonadati</taxon>
        <taxon>Pseudomonadota</taxon>
        <taxon>Gammaproteobacteria</taxon>
        <taxon>Oceanospirillales</taxon>
        <taxon>Halomonadaceae</taxon>
        <taxon>Pistricoccus</taxon>
    </lineage>
</organism>
<dbReference type="Pfam" id="PF00929">
    <property type="entry name" value="RNase_T"/>
    <property type="match status" value="1"/>
</dbReference>
<proteinExistence type="predicted"/>
<keyword evidence="3 5" id="KW-0269">Exonuclease</keyword>
<dbReference type="SUPFAM" id="SSF53098">
    <property type="entry name" value="Ribonuclease H-like"/>
    <property type="match status" value="1"/>
</dbReference>
<dbReference type="RefSeq" id="WP_147184570.1">
    <property type="nucleotide sequence ID" value="NZ_CP042382.1"/>
</dbReference>
<dbReference type="OrthoDB" id="5497329at2"/>
<dbReference type="InterPro" id="IPR013520">
    <property type="entry name" value="Ribonucl_H"/>
</dbReference>
<keyword evidence="6" id="KW-1185">Reference proteome</keyword>
<dbReference type="InterPro" id="IPR036397">
    <property type="entry name" value="RNaseH_sf"/>
</dbReference>
<evidence type="ECO:0000259" key="4">
    <source>
        <dbReference type="SMART" id="SM00479"/>
    </source>
</evidence>
<gene>
    <name evidence="5" type="ORF">FGL86_10825</name>
</gene>
<accession>A0A5B8SQU5</accession>
<dbReference type="PANTHER" id="PTHR30231:SF4">
    <property type="entry name" value="PROTEIN NEN2"/>
    <property type="match status" value="1"/>
</dbReference>
<reference evidence="5 6" key="1">
    <citation type="submission" date="2019-06" db="EMBL/GenBank/DDBJ databases">
        <title>Genome analyses of bacteria isolated from kimchi.</title>
        <authorList>
            <person name="Lee S."/>
            <person name="Ahn S."/>
            <person name="Roh S."/>
        </authorList>
    </citation>
    <scope>NUCLEOTIDE SEQUENCE [LARGE SCALE GENOMIC DNA]</scope>
    <source>
        <strain evidence="5 6">CBA4606</strain>
    </source>
</reference>
<evidence type="ECO:0000313" key="5">
    <source>
        <dbReference type="EMBL" id="QEA39519.1"/>
    </source>
</evidence>
<dbReference type="GO" id="GO:0003676">
    <property type="term" value="F:nucleic acid binding"/>
    <property type="evidence" value="ECO:0007669"/>
    <property type="project" value="InterPro"/>
</dbReference>
<dbReference type="PANTHER" id="PTHR30231">
    <property type="entry name" value="DNA POLYMERASE III SUBUNIT EPSILON"/>
    <property type="match status" value="1"/>
</dbReference>
<dbReference type="AlphaFoldDB" id="A0A5B8SQU5"/>
<feature type="domain" description="Exonuclease" evidence="4">
    <location>
        <begin position="50"/>
        <end position="231"/>
    </location>
</feature>
<evidence type="ECO:0000256" key="2">
    <source>
        <dbReference type="ARBA" id="ARBA00022801"/>
    </source>
</evidence>
<sequence>MRGLLLTRRQKRASWPGYMALRANTVKDARLKRFYGNSQLAPDTPISEAPLVAMDMETTGLDASRHGIVSVGLIPFNLKRIRLAEKRYWVVRPRRELLRESVVFHHITHSEIANAPDLDDILDELLACLAGRIAVVHFRHIERPFLDHALRERTKESLMFPMIDTMQLEARLHRRRRRIWVKRLLGLRPTSIRLQASRERYHLPAYQSHHALSDALATAELLQAQIANRFRPETPIGRLWS</sequence>
<dbReference type="GO" id="GO:0008408">
    <property type="term" value="F:3'-5' exonuclease activity"/>
    <property type="evidence" value="ECO:0007669"/>
    <property type="project" value="TreeGrafter"/>
</dbReference>
<evidence type="ECO:0000313" key="6">
    <source>
        <dbReference type="Proteomes" id="UP000321272"/>
    </source>
</evidence>
<protein>
    <submittedName>
        <fullName evidence="5">3'-5' exonuclease</fullName>
    </submittedName>
</protein>
<dbReference type="Proteomes" id="UP000321272">
    <property type="component" value="Chromosome"/>
</dbReference>
<dbReference type="SMART" id="SM00479">
    <property type="entry name" value="EXOIII"/>
    <property type="match status" value="1"/>
</dbReference>
<dbReference type="InterPro" id="IPR012337">
    <property type="entry name" value="RNaseH-like_sf"/>
</dbReference>
<keyword evidence="1" id="KW-0540">Nuclease</keyword>
<evidence type="ECO:0000256" key="3">
    <source>
        <dbReference type="ARBA" id="ARBA00022839"/>
    </source>
</evidence>
<dbReference type="Gene3D" id="3.30.420.10">
    <property type="entry name" value="Ribonuclease H-like superfamily/Ribonuclease H"/>
    <property type="match status" value="1"/>
</dbReference>
<evidence type="ECO:0000256" key="1">
    <source>
        <dbReference type="ARBA" id="ARBA00022722"/>
    </source>
</evidence>